<name>A0AAW2T617_SESRA</name>
<organism evidence="1">
    <name type="scientific">Sesamum radiatum</name>
    <name type="common">Black benniseed</name>
    <dbReference type="NCBI Taxonomy" id="300843"/>
    <lineage>
        <taxon>Eukaryota</taxon>
        <taxon>Viridiplantae</taxon>
        <taxon>Streptophyta</taxon>
        <taxon>Embryophyta</taxon>
        <taxon>Tracheophyta</taxon>
        <taxon>Spermatophyta</taxon>
        <taxon>Magnoliopsida</taxon>
        <taxon>eudicotyledons</taxon>
        <taxon>Gunneridae</taxon>
        <taxon>Pentapetalae</taxon>
        <taxon>asterids</taxon>
        <taxon>lamiids</taxon>
        <taxon>Lamiales</taxon>
        <taxon>Pedaliaceae</taxon>
        <taxon>Sesamum</taxon>
    </lineage>
</organism>
<proteinExistence type="predicted"/>
<gene>
    <name evidence="1" type="ORF">Sradi_2342000</name>
</gene>
<sequence length="160" mass="18430">MYRMFRAQYFRGSFAQAMGRGNVSYAWRSLLAVKSSLLQAGSRWRIGDESSVHIASSPWLSRPSAFQLVVPPRMLMGDAAVEVLLNPGGWWNEELFQSEFDSLDVDWIIRTPIHEGEVDQLLWHYDPKGRFTVQSAYWLASHLTSTTTPSWNKETHHRDD</sequence>
<reference evidence="1" key="1">
    <citation type="submission" date="2020-06" db="EMBL/GenBank/DDBJ databases">
        <authorList>
            <person name="Li T."/>
            <person name="Hu X."/>
            <person name="Zhang T."/>
            <person name="Song X."/>
            <person name="Zhang H."/>
            <person name="Dai N."/>
            <person name="Sheng W."/>
            <person name="Hou X."/>
            <person name="Wei L."/>
        </authorList>
    </citation>
    <scope>NUCLEOTIDE SEQUENCE</scope>
    <source>
        <strain evidence="1">G02</strain>
        <tissue evidence="1">Leaf</tissue>
    </source>
</reference>
<reference evidence="1" key="2">
    <citation type="journal article" date="2024" name="Plant">
        <title>Genomic evolution and insights into agronomic trait innovations of Sesamum species.</title>
        <authorList>
            <person name="Miao H."/>
            <person name="Wang L."/>
            <person name="Qu L."/>
            <person name="Liu H."/>
            <person name="Sun Y."/>
            <person name="Le M."/>
            <person name="Wang Q."/>
            <person name="Wei S."/>
            <person name="Zheng Y."/>
            <person name="Lin W."/>
            <person name="Duan Y."/>
            <person name="Cao H."/>
            <person name="Xiong S."/>
            <person name="Wang X."/>
            <person name="Wei L."/>
            <person name="Li C."/>
            <person name="Ma Q."/>
            <person name="Ju M."/>
            <person name="Zhao R."/>
            <person name="Li G."/>
            <person name="Mu C."/>
            <person name="Tian Q."/>
            <person name="Mei H."/>
            <person name="Zhang T."/>
            <person name="Gao T."/>
            <person name="Zhang H."/>
        </authorList>
    </citation>
    <scope>NUCLEOTIDE SEQUENCE</scope>
    <source>
        <strain evidence="1">G02</strain>
    </source>
</reference>
<evidence type="ECO:0000313" key="1">
    <source>
        <dbReference type="EMBL" id="KAL0399987.1"/>
    </source>
</evidence>
<dbReference type="AlphaFoldDB" id="A0AAW2T617"/>
<comment type="caution">
    <text evidence="1">The sequence shown here is derived from an EMBL/GenBank/DDBJ whole genome shotgun (WGS) entry which is preliminary data.</text>
</comment>
<protein>
    <submittedName>
        <fullName evidence="1">Uncharacterized protein</fullName>
    </submittedName>
</protein>
<dbReference type="EMBL" id="JACGWJ010000009">
    <property type="protein sequence ID" value="KAL0399987.1"/>
    <property type="molecule type" value="Genomic_DNA"/>
</dbReference>
<accession>A0AAW2T617</accession>